<reference evidence="1" key="1">
    <citation type="submission" date="2020-03" db="EMBL/GenBank/DDBJ databases">
        <title>Spirochaetal bacteria isolated from arthropods constitute a novel genus Entomospira genus novum within the order Spirochaetales.</title>
        <authorList>
            <person name="Grana-Miraglia L."/>
            <person name="Sikutova S."/>
            <person name="Fingerle V."/>
            <person name="Sing A."/>
            <person name="Castillo-Ramirez S."/>
            <person name="Margos G."/>
            <person name="Rudolf I."/>
        </authorList>
    </citation>
    <scope>NUCLEOTIDE SEQUENCE</scope>
    <source>
        <strain evidence="1">BR149</strain>
    </source>
</reference>
<proteinExistence type="predicted"/>
<keyword evidence="2" id="KW-1185">Reference proteome</keyword>
<dbReference type="PROSITE" id="PS51257">
    <property type="entry name" value="PROKAR_LIPOPROTEIN"/>
    <property type="match status" value="1"/>
</dbReference>
<dbReference type="EMBL" id="JAATLM010000001">
    <property type="protein sequence ID" value="NIZ69456.1"/>
    <property type="molecule type" value="Genomic_DNA"/>
</dbReference>
<comment type="caution">
    <text evidence="1">The sequence shown here is derived from an EMBL/GenBank/DDBJ whole genome shotgun (WGS) entry which is preliminary data.</text>
</comment>
<accession>A0A968KZL2</accession>
<dbReference type="RefSeq" id="WP_167695546.1">
    <property type="nucleotide sequence ID" value="NZ_CP118181.1"/>
</dbReference>
<protein>
    <recommendedName>
        <fullName evidence="3">Outer membrane protein beta-barrel domain-containing protein</fullName>
    </recommendedName>
</protein>
<evidence type="ECO:0000313" key="2">
    <source>
        <dbReference type="Proteomes" id="UP000778951"/>
    </source>
</evidence>
<organism evidence="1 2">
    <name type="scientific">Entomospira culicis</name>
    <dbReference type="NCBI Taxonomy" id="2719989"/>
    <lineage>
        <taxon>Bacteria</taxon>
        <taxon>Pseudomonadati</taxon>
        <taxon>Spirochaetota</taxon>
        <taxon>Spirochaetia</taxon>
        <taxon>Spirochaetales</taxon>
        <taxon>Spirochaetaceae</taxon>
        <taxon>Entomospira</taxon>
    </lineage>
</organism>
<evidence type="ECO:0008006" key="3">
    <source>
        <dbReference type="Google" id="ProtNLM"/>
    </source>
</evidence>
<sequence>MRRRFLLSFVFIILACRLYAHGGESKEVVEPVQVQSPILLSAQDVHYQVSLNFSGLYPFNGFFGVGSGFFRVWMRPQPYRQESYRVGLSSTYFLSRVMGLSVDMGMGWAKHHVQLSFFDEDENFLSDKWVKMTRYSLDMALLMRYQSTVNEYFGITLDIGWFYAYGLPANMDGVNREEELAVRKEIAFFGVQHNHGPVFKLGLETGMMSGGIFLPIGYQLRYNFGLGWQHGFYVGLGWKG</sequence>
<gene>
    <name evidence="1" type="ORF">HCT48_04410</name>
</gene>
<name>A0A968KZL2_9SPIO</name>
<dbReference type="Proteomes" id="UP000778951">
    <property type="component" value="Unassembled WGS sequence"/>
</dbReference>
<dbReference type="AlphaFoldDB" id="A0A968KZL2"/>
<evidence type="ECO:0000313" key="1">
    <source>
        <dbReference type="EMBL" id="NIZ69456.1"/>
    </source>
</evidence>